<accession>A0A345DLS4</accession>
<dbReference type="EMBL" id="CP031088">
    <property type="protein sequence ID" value="AXF95162.1"/>
    <property type="molecule type" value="Genomic_DNA"/>
</dbReference>
<evidence type="ECO:0000313" key="2">
    <source>
        <dbReference type="EMBL" id="AXF95162.1"/>
    </source>
</evidence>
<name>A0A345DLS4_9MOLU</name>
<dbReference type="Proteomes" id="UP000253689">
    <property type="component" value="Chromosome"/>
</dbReference>
<keyword evidence="1" id="KW-1133">Transmembrane helix</keyword>
<keyword evidence="3" id="KW-1185">Reference proteome</keyword>
<organism evidence="2 3">
    <name type="scientific">Spiroplasma phoeniceum P40</name>
    <dbReference type="NCBI Taxonomy" id="1276259"/>
    <lineage>
        <taxon>Bacteria</taxon>
        <taxon>Bacillati</taxon>
        <taxon>Mycoplasmatota</taxon>
        <taxon>Mollicutes</taxon>
        <taxon>Entomoplasmatales</taxon>
        <taxon>Spiroplasmataceae</taxon>
        <taxon>Spiroplasma</taxon>
    </lineage>
</organism>
<evidence type="ECO:0000313" key="3">
    <source>
        <dbReference type="Proteomes" id="UP000253689"/>
    </source>
</evidence>
<gene>
    <name evidence="2" type="ORF">SDAV_00165</name>
</gene>
<sequence length="58" mass="7168">MKRKGENKKRFNSPFLFIIMIEYISFGYVISILFLLIFDQLIKIGERKNESYFSYWYE</sequence>
<keyword evidence="1" id="KW-0812">Transmembrane</keyword>
<keyword evidence="1" id="KW-0472">Membrane</keyword>
<reference evidence="3" key="1">
    <citation type="submission" date="2018-07" db="EMBL/GenBank/DDBJ databases">
        <title>Complete Genome Sequence of Spiroplasma phoeniceum.</title>
        <authorList>
            <person name="Davis R.E."/>
            <person name="Shao J.Y."/>
            <person name="Zhao Y."/>
            <person name="Silver A."/>
            <person name="Stump z."/>
            <person name="Gasparich G."/>
        </authorList>
    </citation>
    <scope>NUCLEOTIDE SEQUENCE [LARGE SCALE GENOMIC DNA]</scope>
    <source>
        <strain evidence="3">P40</strain>
    </source>
</reference>
<proteinExistence type="predicted"/>
<feature type="transmembrane region" description="Helical" evidence="1">
    <location>
        <begin position="15"/>
        <end position="38"/>
    </location>
</feature>
<dbReference type="AlphaFoldDB" id="A0A345DLS4"/>
<protein>
    <submittedName>
        <fullName evidence="2">Uncharacterized protein</fullName>
    </submittedName>
</protein>
<dbReference type="KEGG" id="sphh:SDAV_00165"/>
<evidence type="ECO:0000256" key="1">
    <source>
        <dbReference type="SAM" id="Phobius"/>
    </source>
</evidence>